<organism evidence="1 2">
    <name type="scientific">Strongyloides venezuelensis</name>
    <name type="common">Threadworm</name>
    <dbReference type="NCBI Taxonomy" id="75913"/>
    <lineage>
        <taxon>Eukaryota</taxon>
        <taxon>Metazoa</taxon>
        <taxon>Ecdysozoa</taxon>
        <taxon>Nematoda</taxon>
        <taxon>Chromadorea</taxon>
        <taxon>Rhabditida</taxon>
        <taxon>Tylenchina</taxon>
        <taxon>Panagrolaimomorpha</taxon>
        <taxon>Strongyloidoidea</taxon>
        <taxon>Strongyloididae</taxon>
        <taxon>Strongyloides</taxon>
    </lineage>
</organism>
<dbReference type="AlphaFoldDB" id="A0A0K0FMX7"/>
<accession>A0A0K0FMX7</accession>
<dbReference type="WBParaSite" id="SVE_1035600.1">
    <property type="protein sequence ID" value="SVE_1035600.1"/>
    <property type="gene ID" value="SVE_1035600"/>
</dbReference>
<protein>
    <submittedName>
        <fullName evidence="2">FERM domain-containing protein</fullName>
    </submittedName>
</protein>
<evidence type="ECO:0000313" key="1">
    <source>
        <dbReference type="Proteomes" id="UP000035680"/>
    </source>
</evidence>
<keyword evidence="1" id="KW-1185">Reference proteome</keyword>
<sequence length="121" mass="14074">MDNNEPTSPFAPSKILLVLYENSVLEVKGVKVKILATPEIEIFTAFISKAISEHTVHLMNFQKFQWYFKVCPISVSRKAKKITLEELKTYLRFCGKRLPLRRRWVEAERSSVVRTSTKKLT</sequence>
<evidence type="ECO:0000313" key="2">
    <source>
        <dbReference type="WBParaSite" id="SVE_1035600.1"/>
    </source>
</evidence>
<dbReference type="Proteomes" id="UP000035680">
    <property type="component" value="Unassembled WGS sequence"/>
</dbReference>
<reference evidence="2" key="2">
    <citation type="submission" date="2015-08" db="UniProtKB">
        <authorList>
            <consortium name="WormBaseParasite"/>
        </authorList>
    </citation>
    <scope>IDENTIFICATION</scope>
</reference>
<name>A0A0K0FMX7_STRVS</name>
<proteinExistence type="predicted"/>
<reference evidence="1" key="1">
    <citation type="submission" date="2014-07" db="EMBL/GenBank/DDBJ databases">
        <authorList>
            <person name="Martin A.A"/>
            <person name="De Silva N."/>
        </authorList>
    </citation>
    <scope>NUCLEOTIDE SEQUENCE</scope>
</reference>